<keyword evidence="4" id="KW-1185">Reference proteome</keyword>
<evidence type="ECO:0000256" key="1">
    <source>
        <dbReference type="SAM" id="Phobius"/>
    </source>
</evidence>
<organism evidence="3 4">
    <name type="scientific">Paenibacillus pectinilyticus</name>
    <dbReference type="NCBI Taxonomy" id="512399"/>
    <lineage>
        <taxon>Bacteria</taxon>
        <taxon>Bacillati</taxon>
        <taxon>Bacillota</taxon>
        <taxon>Bacilli</taxon>
        <taxon>Bacillales</taxon>
        <taxon>Paenibacillaceae</taxon>
        <taxon>Paenibacillus</taxon>
    </lineage>
</organism>
<keyword evidence="1" id="KW-0472">Membrane</keyword>
<dbReference type="STRING" id="512399.A8709_20215"/>
<keyword evidence="1" id="KW-0812">Transmembrane</keyword>
<comment type="caution">
    <text evidence="3">The sequence shown here is derived from an EMBL/GenBank/DDBJ whole genome shotgun (WGS) entry which is preliminary data.</text>
</comment>
<feature type="transmembrane region" description="Helical" evidence="1">
    <location>
        <begin position="12"/>
        <end position="30"/>
    </location>
</feature>
<feature type="transmembrane region" description="Helical" evidence="1">
    <location>
        <begin position="56"/>
        <end position="75"/>
    </location>
</feature>
<protein>
    <recommendedName>
        <fullName evidence="2">DUF1648 domain-containing protein</fullName>
    </recommendedName>
</protein>
<sequence>MIQLPRTKTETALDAICLLVIISMIAYAAYEWQGLPERIPMHFDAKGNIDGWGNKWSLIPIPVIGIIIYVGLSLLGKVPHVFNYPSQITEANAPGQYQNARLFINCLKTVIVVLFGFIEWSILHSAKEGTLDLNLWVLGLLVVVMLGTIVFFIVRSFKLR</sequence>
<feature type="transmembrane region" description="Helical" evidence="1">
    <location>
        <begin position="102"/>
        <end position="123"/>
    </location>
</feature>
<accession>A0A1C0ZY79</accession>
<name>A0A1C0ZY79_9BACL</name>
<keyword evidence="1" id="KW-1133">Transmembrane helix</keyword>
<feature type="transmembrane region" description="Helical" evidence="1">
    <location>
        <begin position="135"/>
        <end position="154"/>
    </location>
</feature>
<evidence type="ECO:0000259" key="2">
    <source>
        <dbReference type="Pfam" id="PF07853"/>
    </source>
</evidence>
<gene>
    <name evidence="3" type="ORF">A8709_20215</name>
</gene>
<dbReference type="EMBL" id="LYPC01000025">
    <property type="protein sequence ID" value="OCT13079.1"/>
    <property type="molecule type" value="Genomic_DNA"/>
</dbReference>
<evidence type="ECO:0000313" key="4">
    <source>
        <dbReference type="Proteomes" id="UP000093309"/>
    </source>
</evidence>
<dbReference type="InterPro" id="IPR012867">
    <property type="entry name" value="DUF1648"/>
</dbReference>
<dbReference type="Pfam" id="PF07853">
    <property type="entry name" value="DUF1648"/>
    <property type="match status" value="1"/>
</dbReference>
<feature type="domain" description="DUF1648" evidence="2">
    <location>
        <begin position="19"/>
        <end position="65"/>
    </location>
</feature>
<dbReference type="AlphaFoldDB" id="A0A1C0ZY79"/>
<evidence type="ECO:0000313" key="3">
    <source>
        <dbReference type="EMBL" id="OCT13079.1"/>
    </source>
</evidence>
<proteinExistence type="predicted"/>
<dbReference type="Proteomes" id="UP000093309">
    <property type="component" value="Unassembled WGS sequence"/>
</dbReference>
<reference evidence="4" key="1">
    <citation type="submission" date="2016-05" db="EMBL/GenBank/DDBJ databases">
        <title>Paenibacillus oryzae. sp. nov., isolated from the rice root.</title>
        <authorList>
            <person name="Zhang J."/>
            <person name="Zhang X."/>
        </authorList>
    </citation>
    <scope>NUCLEOTIDE SEQUENCE [LARGE SCALE GENOMIC DNA]</scope>
    <source>
        <strain evidence="4">KCTC13222</strain>
    </source>
</reference>